<feature type="transmembrane region" description="Helical" evidence="1">
    <location>
        <begin position="36"/>
        <end position="57"/>
    </location>
</feature>
<keyword evidence="1" id="KW-1133">Transmembrane helix</keyword>
<keyword evidence="1" id="KW-0472">Membrane</keyword>
<proteinExistence type="predicted"/>
<evidence type="ECO:0000313" key="3">
    <source>
        <dbReference type="Proteomes" id="UP000018572"/>
    </source>
</evidence>
<evidence type="ECO:0000256" key="1">
    <source>
        <dbReference type="SAM" id="Phobius"/>
    </source>
</evidence>
<keyword evidence="3" id="KW-1185">Reference proteome</keyword>
<name>V5TT43_HALHI</name>
<organism evidence="2 3">
    <name type="scientific">Haloarcula hispanica N601</name>
    <dbReference type="NCBI Taxonomy" id="1417673"/>
    <lineage>
        <taxon>Archaea</taxon>
        <taxon>Methanobacteriati</taxon>
        <taxon>Methanobacteriota</taxon>
        <taxon>Stenosarchaea group</taxon>
        <taxon>Halobacteria</taxon>
        <taxon>Halobacteriales</taxon>
        <taxon>Haloarculaceae</taxon>
        <taxon>Haloarcula</taxon>
    </lineage>
</organism>
<dbReference type="KEGG" id="hhn:HISP_17435"/>
<evidence type="ECO:0000313" key="2">
    <source>
        <dbReference type="EMBL" id="AHB67880.1"/>
    </source>
</evidence>
<gene>
    <name evidence="2" type="ORF">HISP_17435</name>
</gene>
<protein>
    <submittedName>
        <fullName evidence="2">Uncharacterized protein</fullName>
    </submittedName>
</protein>
<dbReference type="AlphaFoldDB" id="V5TT43"/>
<dbReference type="Proteomes" id="UP000018572">
    <property type="component" value="Chromosome 2"/>
</dbReference>
<sequence length="58" mass="6716">MAVVLGDFWGLQIRDHLDESVSISPRLLLTGRCIRVLVFPKACFYFFYPLVFLVKLVL</sequence>
<accession>V5TT43</accession>
<dbReference type="EMBL" id="CP006885">
    <property type="protein sequence ID" value="AHB67880.1"/>
    <property type="molecule type" value="Genomic_DNA"/>
</dbReference>
<dbReference type="HOGENOM" id="CLU_2968336_0_0_2"/>
<reference evidence="2 3" key="1">
    <citation type="journal article" date="2014" name="Genome Announc.">
        <title>Complete Genome Sequence of the Extremely Halophilic Archaeon Haloarcula hispanica Strain N601.</title>
        <authorList>
            <person name="Ding J.Y."/>
            <person name="Chiang P.W."/>
            <person name="Hong M.J."/>
            <person name="Dyall-Smith M."/>
            <person name="Tang S.L."/>
        </authorList>
    </citation>
    <scope>NUCLEOTIDE SEQUENCE [LARGE SCALE GENOMIC DNA]</scope>
    <source>
        <strain evidence="2 3">N601</strain>
    </source>
</reference>
<keyword evidence="1" id="KW-0812">Transmembrane</keyword>